<dbReference type="SUPFAM" id="SSF51101">
    <property type="entry name" value="Mannose-binding lectins"/>
    <property type="match status" value="1"/>
</dbReference>
<evidence type="ECO:0000313" key="4">
    <source>
        <dbReference type="EMBL" id="MBW93061.1"/>
    </source>
</evidence>
<proteinExistence type="inferred from homology"/>
<organism evidence="4">
    <name type="scientific">Rhizophora mucronata</name>
    <name type="common">Asiatic mangrove</name>
    <dbReference type="NCBI Taxonomy" id="61149"/>
    <lineage>
        <taxon>Eukaryota</taxon>
        <taxon>Viridiplantae</taxon>
        <taxon>Streptophyta</taxon>
        <taxon>Embryophyta</taxon>
        <taxon>Tracheophyta</taxon>
        <taxon>Spermatophyta</taxon>
        <taxon>Magnoliopsida</taxon>
        <taxon>eudicotyledons</taxon>
        <taxon>Gunneridae</taxon>
        <taxon>Pentapetalae</taxon>
        <taxon>rosids</taxon>
        <taxon>fabids</taxon>
        <taxon>Malpighiales</taxon>
        <taxon>Rhizophoraceae</taxon>
        <taxon>Rhizophora</taxon>
    </lineage>
</organism>
<feature type="domain" description="Jacalin-type lectin" evidence="3">
    <location>
        <begin position="7"/>
        <end position="157"/>
    </location>
</feature>
<dbReference type="GO" id="GO:0030246">
    <property type="term" value="F:carbohydrate binding"/>
    <property type="evidence" value="ECO:0007669"/>
    <property type="project" value="UniProtKB-KW"/>
</dbReference>
<dbReference type="Gene3D" id="2.100.10.30">
    <property type="entry name" value="Jacalin-like lectin domain"/>
    <property type="match status" value="1"/>
</dbReference>
<dbReference type="PROSITE" id="PS51752">
    <property type="entry name" value="JACALIN_LECTIN"/>
    <property type="match status" value="1"/>
</dbReference>
<dbReference type="AlphaFoldDB" id="A0A2P2JHV5"/>
<evidence type="ECO:0000256" key="1">
    <source>
        <dbReference type="ARBA" id="ARBA00006568"/>
    </source>
</evidence>
<accession>A0A2P2JHV5</accession>
<dbReference type="SMART" id="SM00915">
    <property type="entry name" value="Jacalin"/>
    <property type="match status" value="1"/>
</dbReference>
<dbReference type="InterPro" id="IPR036404">
    <property type="entry name" value="Jacalin-like_lectin_dom_sf"/>
</dbReference>
<dbReference type="InterPro" id="IPR001229">
    <property type="entry name" value="Jacalin-like_lectin_dom"/>
</dbReference>
<name>A0A2P2JHV5_RHIMU</name>
<keyword evidence="2" id="KW-0430">Lectin</keyword>
<reference evidence="4" key="1">
    <citation type="submission" date="2018-02" db="EMBL/GenBank/DDBJ databases">
        <title>Rhizophora mucronata_Transcriptome.</title>
        <authorList>
            <person name="Meera S.P."/>
            <person name="Sreeshan A."/>
            <person name="Augustine A."/>
        </authorList>
    </citation>
    <scope>NUCLEOTIDE SEQUENCE</scope>
    <source>
        <tissue evidence="4">Leaf</tissue>
    </source>
</reference>
<dbReference type="EMBL" id="GGEC01012578">
    <property type="protein sequence ID" value="MBW93061.1"/>
    <property type="molecule type" value="Transcribed_RNA"/>
</dbReference>
<evidence type="ECO:0000259" key="3">
    <source>
        <dbReference type="PROSITE" id="PS51752"/>
    </source>
</evidence>
<comment type="similarity">
    <text evidence="1">Belongs to the jacalin lectin family.</text>
</comment>
<dbReference type="PANTHER" id="PTHR46506">
    <property type="entry name" value="OS05G0143600 PROTEIN"/>
    <property type="match status" value="1"/>
</dbReference>
<dbReference type="Pfam" id="PF01419">
    <property type="entry name" value="Jacalin"/>
    <property type="match status" value="1"/>
</dbReference>
<protein>
    <recommendedName>
        <fullName evidence="3">Jacalin-type lectin domain-containing protein</fullName>
    </recommendedName>
</protein>
<evidence type="ECO:0000256" key="2">
    <source>
        <dbReference type="ARBA" id="ARBA00022734"/>
    </source>
</evidence>
<sequence>MAQACGVIRLGPWGRETPTENRSFVGKIEEIVVCHDVVINSITFFGRDGNDKPFVIKFGGDGGTPHKVGFACDEYITNIAGAYGYWLNKKGTYVTAITFVTNLGTTYGPFGNLEDKPAGVTKDTVKFYGPLMDNATIAGFFAYCDHYVQNIGMNVRSTA</sequence>